<dbReference type="GO" id="GO:0005524">
    <property type="term" value="F:ATP binding"/>
    <property type="evidence" value="ECO:0007669"/>
    <property type="project" value="UniProtKB-KW"/>
</dbReference>
<evidence type="ECO:0000256" key="5">
    <source>
        <dbReference type="ARBA" id="ARBA00022763"/>
    </source>
</evidence>
<dbReference type="SUPFAM" id="SSF52540">
    <property type="entry name" value="P-loop containing nucleoside triphosphate hydrolases"/>
    <property type="match status" value="2"/>
</dbReference>
<comment type="function">
    <text evidence="1">May be involved in recombinational repair of damaged DNA.</text>
</comment>
<evidence type="ECO:0000256" key="6">
    <source>
        <dbReference type="ARBA" id="ARBA00022840"/>
    </source>
</evidence>
<evidence type="ECO:0000256" key="7">
    <source>
        <dbReference type="ARBA" id="ARBA00023204"/>
    </source>
</evidence>
<name>A0A5E6M4D5_9BACT</name>
<dbReference type="InterPro" id="IPR027417">
    <property type="entry name" value="P-loop_NTPase"/>
</dbReference>
<evidence type="ECO:0000256" key="8">
    <source>
        <dbReference type="ARBA" id="ARBA00033408"/>
    </source>
</evidence>
<evidence type="ECO:0000256" key="10">
    <source>
        <dbReference type="SAM" id="MobiDB-lite"/>
    </source>
</evidence>
<dbReference type="Gene3D" id="3.40.50.300">
    <property type="entry name" value="P-loop containing nucleotide triphosphate hydrolases"/>
    <property type="match status" value="2"/>
</dbReference>
<dbReference type="GO" id="GO:0009432">
    <property type="term" value="P:SOS response"/>
    <property type="evidence" value="ECO:0007669"/>
    <property type="project" value="TreeGrafter"/>
</dbReference>
<evidence type="ECO:0000313" key="12">
    <source>
        <dbReference type="Proteomes" id="UP000334923"/>
    </source>
</evidence>
<gene>
    <name evidence="11" type="primary">recN</name>
    <name evidence="11" type="ORF">MAMT_00091</name>
</gene>
<dbReference type="PANTHER" id="PTHR11059:SF0">
    <property type="entry name" value="DNA REPAIR PROTEIN RECN"/>
    <property type="match status" value="1"/>
</dbReference>
<dbReference type="GO" id="GO:0006310">
    <property type="term" value="P:DNA recombination"/>
    <property type="evidence" value="ECO:0007669"/>
    <property type="project" value="InterPro"/>
</dbReference>
<evidence type="ECO:0000256" key="3">
    <source>
        <dbReference type="ARBA" id="ARBA00021315"/>
    </source>
</evidence>
<proteinExistence type="inferred from homology"/>
<evidence type="ECO:0000256" key="4">
    <source>
        <dbReference type="ARBA" id="ARBA00022741"/>
    </source>
</evidence>
<comment type="similarity">
    <text evidence="2">Belongs to the RecN family.</text>
</comment>
<keyword evidence="4" id="KW-0547">Nucleotide-binding</keyword>
<evidence type="ECO:0000256" key="2">
    <source>
        <dbReference type="ARBA" id="ARBA00009441"/>
    </source>
</evidence>
<dbReference type="AlphaFoldDB" id="A0A5E6M4D5"/>
<feature type="non-terminal residue" evidence="11">
    <location>
        <position position="438"/>
    </location>
</feature>
<organism evidence="11 12">
    <name type="scientific">Methylacidimicrobium tartarophylax</name>
    <dbReference type="NCBI Taxonomy" id="1041768"/>
    <lineage>
        <taxon>Bacteria</taxon>
        <taxon>Pseudomonadati</taxon>
        <taxon>Verrucomicrobiota</taxon>
        <taxon>Methylacidimicrobium</taxon>
    </lineage>
</organism>
<dbReference type="GO" id="GO:0043590">
    <property type="term" value="C:bacterial nucleoid"/>
    <property type="evidence" value="ECO:0007669"/>
    <property type="project" value="TreeGrafter"/>
</dbReference>
<keyword evidence="7" id="KW-0234">DNA repair</keyword>
<keyword evidence="6" id="KW-0067">ATP-binding</keyword>
<dbReference type="Proteomes" id="UP000334923">
    <property type="component" value="Unassembled WGS sequence"/>
</dbReference>
<protein>
    <recommendedName>
        <fullName evidence="3">DNA repair protein RecN</fullName>
    </recommendedName>
    <alternativeName>
        <fullName evidence="8">Recombination protein N</fullName>
    </alternativeName>
</protein>
<dbReference type="EMBL" id="CABFVA020000002">
    <property type="protein sequence ID" value="VVM04428.1"/>
    <property type="molecule type" value="Genomic_DNA"/>
</dbReference>
<dbReference type="PANTHER" id="PTHR11059">
    <property type="entry name" value="DNA REPAIR PROTEIN RECN"/>
    <property type="match status" value="1"/>
</dbReference>
<feature type="coiled-coil region" evidence="9">
    <location>
        <begin position="320"/>
        <end position="364"/>
    </location>
</feature>
<dbReference type="InterPro" id="IPR004604">
    <property type="entry name" value="DNA_recomb/repair_RecN"/>
</dbReference>
<keyword evidence="9" id="KW-0175">Coiled coil</keyword>
<dbReference type="GO" id="GO:0006281">
    <property type="term" value="P:DNA repair"/>
    <property type="evidence" value="ECO:0007669"/>
    <property type="project" value="UniProtKB-KW"/>
</dbReference>
<keyword evidence="12" id="KW-1185">Reference proteome</keyword>
<evidence type="ECO:0000313" key="11">
    <source>
        <dbReference type="EMBL" id="VVM04428.1"/>
    </source>
</evidence>
<evidence type="ECO:0000256" key="9">
    <source>
        <dbReference type="SAM" id="Coils"/>
    </source>
</evidence>
<evidence type="ECO:0000256" key="1">
    <source>
        <dbReference type="ARBA" id="ARBA00003618"/>
    </source>
</evidence>
<reference evidence="11 12" key="1">
    <citation type="submission" date="2019-09" db="EMBL/GenBank/DDBJ databases">
        <authorList>
            <person name="Cremers G."/>
        </authorList>
    </citation>
    <scope>NUCLEOTIDE SEQUENCE [LARGE SCALE GENOMIC DNA]</scope>
    <source>
        <strain evidence="11">4A</strain>
    </source>
</reference>
<feature type="region of interest" description="Disordered" evidence="10">
    <location>
        <begin position="419"/>
        <end position="438"/>
    </location>
</feature>
<keyword evidence="5" id="KW-0227">DNA damage</keyword>
<accession>A0A5E6M4D5</accession>
<sequence length="438" mass="48979">MLRSLRVEHLPLIGCLEWELEPGFTVITGETGTGKSLLLGALSLLLGNRADRSLHLDGEKACLVEGEFLLKTEAAAALTPLLESSGIDACEEGRLLVKRTIPSSGGSRQFINGCSTTLAVLRRLGETLLDLHGPHEHQSLLQRSAQLSLLDAFGGLQQQVAQLGDAFEQLELARSQERIFTDPERERRRLLLTGMIQEIEQAAIRPEEEEEINRELGLAQHSWKLLELIGELDALLFGEEGSLDRLARARRLLAGWSSLDATGAGKAGELLEAAAVGLREMEALLIRYRDRLDVDPDRLNALEERRSHLEGLKRKYGPTLADVLLTLHHAERELEDEEAERRQHRELAEKRPELERRFEELLRTLGGERRRVGTILAQKVSAAMRELGFPRADFRVEWMVRPQPGRRGAEEVEFLFAANPGRPPLPLRETASSGEMAR</sequence>